<dbReference type="EMBL" id="SORE01000013">
    <property type="protein sequence ID" value="TDY46571.1"/>
    <property type="molecule type" value="Genomic_DNA"/>
</dbReference>
<keyword evidence="1" id="KW-1133">Transmembrane helix</keyword>
<name>A0A4R8LMJ1_9BURK</name>
<reference evidence="2 3" key="1">
    <citation type="submission" date="2019-03" db="EMBL/GenBank/DDBJ databases">
        <title>Genomic Encyclopedia of Type Strains, Phase III (KMG-III): the genomes of soil and plant-associated and newly described type strains.</title>
        <authorList>
            <person name="Whitman W."/>
        </authorList>
    </citation>
    <scope>NUCLEOTIDE SEQUENCE [LARGE SCALE GENOMIC DNA]</scope>
    <source>
        <strain evidence="2 3">LMG 29544</strain>
    </source>
</reference>
<keyword evidence="3" id="KW-1185">Reference proteome</keyword>
<evidence type="ECO:0000256" key="1">
    <source>
        <dbReference type="SAM" id="Phobius"/>
    </source>
</evidence>
<evidence type="ECO:0000313" key="2">
    <source>
        <dbReference type="EMBL" id="TDY46571.1"/>
    </source>
</evidence>
<keyword evidence="1" id="KW-0812">Transmembrane</keyword>
<proteinExistence type="predicted"/>
<dbReference type="AlphaFoldDB" id="A0A4R8LMJ1"/>
<feature type="transmembrane region" description="Helical" evidence="1">
    <location>
        <begin position="111"/>
        <end position="135"/>
    </location>
</feature>
<feature type="transmembrane region" description="Helical" evidence="1">
    <location>
        <begin position="48"/>
        <end position="69"/>
    </location>
</feature>
<accession>A0A4R8LMJ1</accession>
<dbReference type="Proteomes" id="UP000295509">
    <property type="component" value="Unassembled WGS sequence"/>
</dbReference>
<feature type="transmembrane region" description="Helical" evidence="1">
    <location>
        <begin position="81"/>
        <end position="99"/>
    </location>
</feature>
<protein>
    <submittedName>
        <fullName evidence="2">Uncharacterized protein</fullName>
    </submittedName>
</protein>
<evidence type="ECO:0000313" key="3">
    <source>
        <dbReference type="Proteomes" id="UP000295509"/>
    </source>
</evidence>
<sequence length="233" mass="26862">MHRMLRADGLPEPFEEGWVGFIFRADMQKIRFLIKKLVRDRRLGRDEWNFLLTAFFTTYGIGALAIGTLVDRPASFKEIEIALVVFFPVFLLLFLLKSFRKFLVRKSKWRTIGAVLLAIFGLFMFSGLGIGYVGFVNAITAAKDVRLAAGRIERMEPRRRDAPRVYLNDGQSTISNVPVSDEEFDTLRIGDYYVSNLRLGGLGLYYRWRIDSWNRGWEAKVRQTTGEMSGKTR</sequence>
<comment type="caution">
    <text evidence="2">The sequence shown here is derived from an EMBL/GenBank/DDBJ whole genome shotgun (WGS) entry which is preliminary data.</text>
</comment>
<keyword evidence="1" id="KW-0472">Membrane</keyword>
<gene>
    <name evidence="2" type="ORF">BX592_113200</name>
</gene>
<organism evidence="2 3">
    <name type="scientific">Paraburkholderia rhizosphaerae</name>
    <dbReference type="NCBI Taxonomy" id="480658"/>
    <lineage>
        <taxon>Bacteria</taxon>
        <taxon>Pseudomonadati</taxon>
        <taxon>Pseudomonadota</taxon>
        <taxon>Betaproteobacteria</taxon>
        <taxon>Burkholderiales</taxon>
        <taxon>Burkholderiaceae</taxon>
        <taxon>Paraburkholderia</taxon>
    </lineage>
</organism>